<reference evidence="2" key="3">
    <citation type="submission" date="2018-03" db="EMBL/GenBank/DDBJ databases">
        <title>Complete Fusobacterium genomes using hybrid Minion sequencing.</title>
        <authorList>
            <person name="Slade D.J."/>
            <person name="Lahmers K."/>
        </authorList>
    </citation>
    <scope>NUCLEOTIDE SEQUENCE</scope>
    <source>
        <strain evidence="2">ATCC 25586</strain>
    </source>
</reference>
<dbReference type="STRING" id="190304.FN0167"/>
<organism evidence="1">
    <name type="scientific">Fusobacterium nucleatum subsp. nucleatum (strain ATCC 25586 / DSM 15643 / BCRC 10681 / CIP 101130 / JCM 8532 / KCTC 2640 / LMG 13131 / VPI 4355)</name>
    <dbReference type="NCBI Taxonomy" id="190304"/>
    <lineage>
        <taxon>Bacteria</taxon>
        <taxon>Fusobacteriati</taxon>
        <taxon>Fusobacteriota</taxon>
        <taxon>Fusobacteriia</taxon>
        <taxon>Fusobacteriales</taxon>
        <taxon>Fusobacteriaceae</taxon>
        <taxon>Fusobacterium</taxon>
    </lineage>
</organism>
<dbReference type="HOGENOM" id="CLU_2682474_0_0_0"/>
<accession>Q8RGW0</accession>
<dbReference type="Proteomes" id="UP000241660">
    <property type="component" value="Chromosome"/>
</dbReference>
<gene>
    <name evidence="1" type="ordered locus">FN0167</name>
    <name evidence="2" type="ORF">C7Y58_03905</name>
</gene>
<dbReference type="EnsemblBacteria" id="AAL94373">
    <property type="protein sequence ID" value="AAL94373"/>
    <property type="gene ID" value="FN0167"/>
</dbReference>
<sequence length="76" mass="9283">MIMEIEIKEKIDTLEITKSCKKELRKNSIMSISKIVFVWIIFIYQNPNMFFIFPLLTSHFALIFYSFMCRAYKWFL</sequence>
<evidence type="ECO:0000313" key="2">
    <source>
        <dbReference type="EMBL" id="AVQ14673.1"/>
    </source>
</evidence>
<name>Q8RGW0_FUSNN</name>
<proteinExistence type="predicted"/>
<keyword evidence="3" id="KW-1185">Reference proteome</keyword>
<dbReference type="InParanoid" id="Q8RGW0"/>
<evidence type="ECO:0000313" key="1">
    <source>
        <dbReference type="EMBL" id="AAL94373.1"/>
    </source>
</evidence>
<dbReference type="KEGG" id="fnu:FN0167"/>
<reference evidence="1" key="1">
    <citation type="journal article" date="2002" name="J. Bacteriol.">
        <title>Genome sequence and analysis of the oral bacterium Fusobacterium nucleatum strain ATCC 25586.</title>
        <authorList>
            <person name="Kapatral V."/>
            <person name="Anderson I."/>
            <person name="Ivanova N."/>
            <person name="Reznik G."/>
            <person name="Los T."/>
            <person name="Lykidis A."/>
            <person name="Bhattacharyya A."/>
            <person name="Bartman A."/>
            <person name="Gardner W."/>
            <person name="Grechkin G."/>
            <person name="Zhu L."/>
            <person name="Vasieva O."/>
            <person name="Chu L."/>
            <person name="Kogan Y."/>
            <person name="Chaga O."/>
            <person name="Goltsman E."/>
            <person name="Bernal A."/>
            <person name="Larsen N."/>
            <person name="D'Souza M."/>
            <person name="Walunas T."/>
            <person name="Pusch G."/>
            <person name="Haselkorn R."/>
            <person name="Fonstein M."/>
            <person name="Kyrpides N."/>
            <person name="Overbeek R."/>
        </authorList>
    </citation>
    <scope>NUCLEOTIDE SEQUENCE [LARGE SCALE GENOMIC DNA]</scope>
    <source>
        <strain evidence="1">ATCC 25586</strain>
    </source>
</reference>
<dbReference type="EMBL" id="AE009951">
    <property type="protein sequence ID" value="AAL94373.1"/>
    <property type="molecule type" value="Genomic_DNA"/>
</dbReference>
<dbReference type="EMBL" id="CP028101">
    <property type="protein sequence ID" value="AVQ14673.1"/>
    <property type="molecule type" value="Genomic_DNA"/>
</dbReference>
<reference evidence="3" key="2">
    <citation type="journal article" date="2018" name="MSphere">
        <title>Fusobacterium Genomics Using MinION and Illumina Sequencing Enables Genome Completion and Correction.</title>
        <authorList>
            <person name="Todd S.M."/>
            <person name="Settlage R.E."/>
            <person name="Lahmers K.K."/>
            <person name="Slade D.J."/>
        </authorList>
    </citation>
    <scope>NUCLEOTIDE SEQUENCE [LARGE SCALE GENOMIC DNA]</scope>
    <source>
        <strain evidence="3">ATCC 25586</strain>
    </source>
</reference>
<protein>
    <submittedName>
        <fullName evidence="1">Uncharacterized protein</fullName>
    </submittedName>
</protein>
<dbReference type="PaxDb" id="190304-FN0167"/>
<dbReference type="PATRIC" id="fig|190304.8.peg.748"/>
<evidence type="ECO:0000313" key="3">
    <source>
        <dbReference type="Proteomes" id="UP000241660"/>
    </source>
</evidence>
<dbReference type="BioCyc" id="FNUC190304:G1FZS-770-MONOMER"/>
<dbReference type="AlphaFoldDB" id="Q8RGW0"/>